<name>A0ABQ9ENH5_TEGGR</name>
<comment type="caution">
    <text evidence="1">The sequence shown here is derived from an EMBL/GenBank/DDBJ whole genome shotgun (WGS) entry which is preliminary data.</text>
</comment>
<gene>
    <name evidence="1" type="ORF">KUTeg_015686</name>
</gene>
<keyword evidence="2" id="KW-1185">Reference proteome</keyword>
<proteinExistence type="predicted"/>
<dbReference type="EMBL" id="JARBDR010000807">
    <property type="protein sequence ID" value="KAJ8306759.1"/>
    <property type="molecule type" value="Genomic_DNA"/>
</dbReference>
<organism evidence="1 2">
    <name type="scientific">Tegillarca granosa</name>
    <name type="common">Malaysian cockle</name>
    <name type="synonym">Anadara granosa</name>
    <dbReference type="NCBI Taxonomy" id="220873"/>
    <lineage>
        <taxon>Eukaryota</taxon>
        <taxon>Metazoa</taxon>
        <taxon>Spiralia</taxon>
        <taxon>Lophotrochozoa</taxon>
        <taxon>Mollusca</taxon>
        <taxon>Bivalvia</taxon>
        <taxon>Autobranchia</taxon>
        <taxon>Pteriomorphia</taxon>
        <taxon>Arcoida</taxon>
        <taxon>Arcoidea</taxon>
        <taxon>Arcidae</taxon>
        <taxon>Tegillarca</taxon>
    </lineage>
</organism>
<dbReference type="Proteomes" id="UP001217089">
    <property type="component" value="Unassembled WGS sequence"/>
</dbReference>
<accession>A0ABQ9ENH5</accession>
<evidence type="ECO:0000313" key="1">
    <source>
        <dbReference type="EMBL" id="KAJ8306759.1"/>
    </source>
</evidence>
<evidence type="ECO:0000313" key="2">
    <source>
        <dbReference type="Proteomes" id="UP001217089"/>
    </source>
</evidence>
<protein>
    <submittedName>
        <fullName evidence="1">Uncharacterized protein</fullName>
    </submittedName>
</protein>
<reference evidence="1 2" key="1">
    <citation type="submission" date="2022-12" db="EMBL/GenBank/DDBJ databases">
        <title>Chromosome-level genome of Tegillarca granosa.</title>
        <authorList>
            <person name="Kim J."/>
        </authorList>
    </citation>
    <scope>NUCLEOTIDE SEQUENCE [LARGE SCALE GENOMIC DNA]</scope>
    <source>
        <strain evidence="1">Teg-2019</strain>
        <tissue evidence="1">Adductor muscle</tissue>
    </source>
</reference>
<sequence>MQRIEKGQALSDVAIEGITGGVDTAAYVQESSSVSHLQEFHMRLLHLQKDLKYIKFYNHDMFYLVESECMNTTGTSSAFELPLDEEDPVAKEQEIKLSYIQIFNYKIMQIHIIGAKKY</sequence>